<reference evidence="15 16" key="1">
    <citation type="submission" date="2014-11" db="EMBL/GenBank/DDBJ databases">
        <authorList>
            <person name="Zhu J."/>
            <person name="Qi W."/>
            <person name="Song R."/>
        </authorList>
    </citation>
    <scope>NUCLEOTIDE SEQUENCE [LARGE SCALE GENOMIC DNA]</scope>
</reference>
<dbReference type="Gene3D" id="3.30.720.50">
    <property type="match status" value="2"/>
</dbReference>
<evidence type="ECO:0000256" key="6">
    <source>
        <dbReference type="ARBA" id="ARBA00022723"/>
    </source>
</evidence>
<dbReference type="Pfam" id="PF13445">
    <property type="entry name" value="zf-RING_UBOX"/>
    <property type="match status" value="1"/>
</dbReference>
<feature type="domain" description="RING-type" evidence="13">
    <location>
        <begin position="309"/>
        <end position="353"/>
    </location>
</feature>
<dbReference type="InterPro" id="IPR039396">
    <property type="entry name" value="Deltex_C"/>
</dbReference>
<dbReference type="InterPro" id="IPR039399">
    <property type="entry name" value="Deltex_C_sf"/>
</dbReference>
<dbReference type="VEuPathDB" id="CryptoDB:Vbra_22532"/>
<proteinExistence type="inferred from homology"/>
<dbReference type="Proteomes" id="UP000041254">
    <property type="component" value="Unassembled WGS sequence"/>
</dbReference>
<dbReference type="OMA" id="ICMEQLS"/>
<dbReference type="GO" id="GO:0016567">
    <property type="term" value="P:protein ubiquitination"/>
    <property type="evidence" value="ECO:0007669"/>
    <property type="project" value="UniProtKB-UniPathway"/>
</dbReference>
<dbReference type="Gene3D" id="3.30.40.10">
    <property type="entry name" value="Zinc/RING finger domain, C3HC4 (zinc finger)"/>
    <property type="match status" value="1"/>
</dbReference>
<keyword evidence="7" id="KW-0677">Repeat</keyword>
<dbReference type="UniPathway" id="UPA00143"/>
<keyword evidence="8 11" id="KW-0863">Zinc-finger</keyword>
<dbReference type="SMART" id="SM00184">
    <property type="entry name" value="RING"/>
    <property type="match status" value="1"/>
</dbReference>
<evidence type="ECO:0000256" key="11">
    <source>
        <dbReference type="PROSITE-ProRule" id="PRU00175"/>
    </source>
</evidence>
<evidence type="ECO:0000256" key="2">
    <source>
        <dbReference type="ARBA" id="ARBA00004906"/>
    </source>
</evidence>
<evidence type="ECO:0000256" key="4">
    <source>
        <dbReference type="ARBA" id="ARBA00012483"/>
    </source>
</evidence>
<dbReference type="EMBL" id="CDMY01000312">
    <property type="protein sequence ID" value="CEM01878.1"/>
    <property type="molecule type" value="Genomic_DNA"/>
</dbReference>
<dbReference type="InterPro" id="IPR018123">
    <property type="entry name" value="WWE-dom_subgr"/>
</dbReference>
<keyword evidence="16" id="KW-1185">Reference proteome</keyword>
<feature type="compositionally biased region" description="Polar residues" evidence="12">
    <location>
        <begin position="164"/>
        <end position="173"/>
    </location>
</feature>
<dbReference type="InterPro" id="IPR037197">
    <property type="entry name" value="WWE_dom_sf"/>
</dbReference>
<dbReference type="SUPFAM" id="SSF57850">
    <property type="entry name" value="RING/U-box"/>
    <property type="match status" value="1"/>
</dbReference>
<gene>
    <name evidence="15" type="ORF">Vbra_22532</name>
</gene>
<sequence>MGTIPSLFHRSLSFFNRRRVTDGNASASSSSSAPLMSASSTTVVWQWETDHSGWCPWDGHAQRDLERHFHSGGQRNFDLGVGSRTYEIDFNNMLQRNKHTGVQRRIRREVGNFVWEFDAGGQQGWTVFDAPTATQLEVESHLCANNGQVTYTHHNQRYEANLFNRKQTNLHTNQQRDIRRRDVMPGAAPHPHGHHPQSHHARQSAGRSHAQSSGHRHGPYHGHGHGGRHSGGRRSGHAASASASAASGGSIATHSFGSGRKIYTYNDESIPQEDVDSVLEDVPDRPEREGEGEGEEGEGEGGGEACAVCSICHDELREDLVRFVGDCPHVFHRECVHNMAKYGSGHLKCPLCNAVKLYSHGSQPSGAMEWTTGDEPVLKGHEGTKTVTITWSFPDGIQGRKMMSEGHRYRGTSRTGYLPDTPTGRAIAQMFIRCFEHGHMFTVGSSVTTGAENTTVWNGVHVKTKPVGGSANFGYPDDGYFKRVLEELAGKHILPTQEERDVLTAQGVIEQATSASASTSASTPATNAVNP</sequence>
<dbReference type="Pfam" id="PF18102">
    <property type="entry name" value="DTC"/>
    <property type="match status" value="1"/>
</dbReference>
<dbReference type="OrthoDB" id="527344at2759"/>
<comment type="similarity">
    <text evidence="3">Belongs to the Deltex family.</text>
</comment>
<protein>
    <recommendedName>
        <fullName evidence="4">RING-type E3 ubiquitin transferase</fullName>
        <ecNumber evidence="4">2.3.2.27</ecNumber>
    </recommendedName>
</protein>
<evidence type="ECO:0000256" key="3">
    <source>
        <dbReference type="ARBA" id="ARBA00009413"/>
    </source>
</evidence>
<evidence type="ECO:0000256" key="8">
    <source>
        <dbReference type="ARBA" id="ARBA00022771"/>
    </source>
</evidence>
<dbReference type="AlphaFoldDB" id="A0A0G4EUB1"/>
<keyword evidence="6" id="KW-0479">Metal-binding</keyword>
<evidence type="ECO:0000259" key="13">
    <source>
        <dbReference type="PROSITE" id="PS50089"/>
    </source>
</evidence>
<dbReference type="PANTHER" id="PTHR12622">
    <property type="entry name" value="DELTEX-RELATED"/>
    <property type="match status" value="1"/>
</dbReference>
<feature type="compositionally biased region" description="Basic and acidic residues" evidence="12">
    <location>
        <begin position="282"/>
        <end position="291"/>
    </location>
</feature>
<dbReference type="CDD" id="cd16448">
    <property type="entry name" value="RING-H2"/>
    <property type="match status" value="1"/>
</dbReference>
<dbReference type="InterPro" id="IPR027370">
    <property type="entry name" value="Znf-RING_euk"/>
</dbReference>
<evidence type="ECO:0000256" key="10">
    <source>
        <dbReference type="ARBA" id="ARBA00022976"/>
    </source>
</evidence>
<dbReference type="GO" id="GO:0008270">
    <property type="term" value="F:zinc ion binding"/>
    <property type="evidence" value="ECO:0007669"/>
    <property type="project" value="UniProtKB-KW"/>
</dbReference>
<dbReference type="Pfam" id="PF02825">
    <property type="entry name" value="WWE"/>
    <property type="match status" value="2"/>
</dbReference>
<feature type="compositionally biased region" description="Low complexity" evidence="12">
    <location>
        <begin position="237"/>
        <end position="255"/>
    </location>
</feature>
<feature type="compositionally biased region" description="Basic residues" evidence="12">
    <location>
        <begin position="191"/>
        <end position="202"/>
    </location>
</feature>
<comment type="catalytic activity">
    <reaction evidence="1">
        <text>S-ubiquitinyl-[E2 ubiquitin-conjugating enzyme]-L-cysteine + [acceptor protein]-L-lysine = [E2 ubiquitin-conjugating enzyme]-L-cysteine + N(6)-ubiquitinyl-[acceptor protein]-L-lysine.</text>
        <dbReference type="EC" id="2.3.2.27"/>
    </reaction>
</comment>
<dbReference type="PROSITE" id="PS50918">
    <property type="entry name" value="WWE"/>
    <property type="match status" value="1"/>
</dbReference>
<dbReference type="InterPro" id="IPR013083">
    <property type="entry name" value="Znf_RING/FYVE/PHD"/>
</dbReference>
<evidence type="ECO:0000256" key="12">
    <source>
        <dbReference type="SAM" id="MobiDB-lite"/>
    </source>
</evidence>
<dbReference type="EC" id="2.3.2.27" evidence="4"/>
<feature type="compositionally biased region" description="Basic residues" evidence="12">
    <location>
        <begin position="214"/>
        <end position="236"/>
    </location>
</feature>
<dbReference type="InterPro" id="IPR039398">
    <property type="entry name" value="Deltex_fam"/>
</dbReference>
<keyword evidence="10" id="KW-0914">Notch signaling pathway</keyword>
<evidence type="ECO:0000256" key="5">
    <source>
        <dbReference type="ARBA" id="ARBA00022679"/>
    </source>
</evidence>
<evidence type="ECO:0000256" key="1">
    <source>
        <dbReference type="ARBA" id="ARBA00000900"/>
    </source>
</evidence>
<comment type="pathway">
    <text evidence="2">Protein modification; protein ubiquitination.</text>
</comment>
<dbReference type="SMART" id="SM00678">
    <property type="entry name" value="WWE"/>
    <property type="match status" value="1"/>
</dbReference>
<evidence type="ECO:0000256" key="7">
    <source>
        <dbReference type="ARBA" id="ARBA00022737"/>
    </source>
</evidence>
<keyword evidence="9" id="KW-0862">Zinc</keyword>
<name>A0A0G4EUB1_VITBC</name>
<dbReference type="Gene3D" id="3.30.390.130">
    <property type="match status" value="1"/>
</dbReference>
<evidence type="ECO:0000256" key="9">
    <source>
        <dbReference type="ARBA" id="ARBA00022833"/>
    </source>
</evidence>
<dbReference type="GO" id="GO:0061630">
    <property type="term" value="F:ubiquitin protein ligase activity"/>
    <property type="evidence" value="ECO:0007669"/>
    <property type="project" value="UniProtKB-EC"/>
</dbReference>
<feature type="compositionally biased region" description="Acidic residues" evidence="12">
    <location>
        <begin position="292"/>
        <end position="301"/>
    </location>
</feature>
<accession>A0A0G4EUB1</accession>
<feature type="domain" description="WWE" evidence="14">
    <location>
        <begin position="31"/>
        <end position="108"/>
    </location>
</feature>
<feature type="compositionally biased region" description="Acidic residues" evidence="12">
    <location>
        <begin position="270"/>
        <end position="281"/>
    </location>
</feature>
<dbReference type="GO" id="GO:0007219">
    <property type="term" value="P:Notch signaling pathway"/>
    <property type="evidence" value="ECO:0007669"/>
    <property type="project" value="UniProtKB-KW"/>
</dbReference>
<evidence type="ECO:0000313" key="16">
    <source>
        <dbReference type="Proteomes" id="UP000041254"/>
    </source>
</evidence>
<keyword evidence="5" id="KW-0808">Transferase</keyword>
<feature type="compositionally biased region" description="Basic and acidic residues" evidence="12">
    <location>
        <begin position="174"/>
        <end position="183"/>
    </location>
</feature>
<dbReference type="PROSITE" id="PS50089">
    <property type="entry name" value="ZF_RING_2"/>
    <property type="match status" value="1"/>
</dbReference>
<dbReference type="InParanoid" id="A0A0G4EUB1"/>
<dbReference type="InterPro" id="IPR004170">
    <property type="entry name" value="WWE_dom"/>
</dbReference>
<organism evidence="15 16">
    <name type="scientific">Vitrella brassicaformis (strain CCMP3155)</name>
    <dbReference type="NCBI Taxonomy" id="1169540"/>
    <lineage>
        <taxon>Eukaryota</taxon>
        <taxon>Sar</taxon>
        <taxon>Alveolata</taxon>
        <taxon>Colpodellida</taxon>
        <taxon>Vitrellaceae</taxon>
        <taxon>Vitrella</taxon>
    </lineage>
</organism>
<dbReference type="STRING" id="1169540.A0A0G4EUB1"/>
<evidence type="ECO:0000259" key="14">
    <source>
        <dbReference type="PROSITE" id="PS50918"/>
    </source>
</evidence>
<dbReference type="InterPro" id="IPR001841">
    <property type="entry name" value="Znf_RING"/>
</dbReference>
<feature type="region of interest" description="Disordered" evidence="12">
    <location>
        <begin position="162"/>
        <end position="302"/>
    </location>
</feature>
<evidence type="ECO:0000313" key="15">
    <source>
        <dbReference type="EMBL" id="CEM01878.1"/>
    </source>
</evidence>
<dbReference type="SUPFAM" id="SSF117839">
    <property type="entry name" value="WWE domain"/>
    <property type="match status" value="2"/>
</dbReference>